<name>A0A8K0ELL9_BRALA</name>
<sequence>MKCPKVEALRTLAQFGGGGHASLSWASPLELVSEEAPLKIGLENLLRPLKNHEGTIECPEHEIPKLEVLLQ</sequence>
<organism evidence="1 2">
    <name type="scientific">Branchiostoma lanceolatum</name>
    <name type="common">Common lancelet</name>
    <name type="synonym">Amphioxus lanceolatum</name>
    <dbReference type="NCBI Taxonomy" id="7740"/>
    <lineage>
        <taxon>Eukaryota</taxon>
        <taxon>Metazoa</taxon>
        <taxon>Chordata</taxon>
        <taxon>Cephalochordata</taxon>
        <taxon>Leptocardii</taxon>
        <taxon>Amphioxiformes</taxon>
        <taxon>Branchiostomatidae</taxon>
        <taxon>Branchiostoma</taxon>
    </lineage>
</organism>
<evidence type="ECO:0000313" key="2">
    <source>
        <dbReference type="Proteomes" id="UP000838412"/>
    </source>
</evidence>
<dbReference type="Proteomes" id="UP000838412">
    <property type="component" value="Chromosome 3"/>
</dbReference>
<proteinExistence type="predicted"/>
<evidence type="ECO:0000313" key="1">
    <source>
        <dbReference type="EMBL" id="CAH1256338.1"/>
    </source>
</evidence>
<dbReference type="AlphaFoldDB" id="A0A8K0ELL9"/>
<reference evidence="1" key="1">
    <citation type="submission" date="2022-01" db="EMBL/GenBank/DDBJ databases">
        <authorList>
            <person name="Braso-Vives M."/>
        </authorList>
    </citation>
    <scope>NUCLEOTIDE SEQUENCE</scope>
</reference>
<accession>A0A8K0ELL9</accession>
<dbReference type="EMBL" id="OV696688">
    <property type="protein sequence ID" value="CAH1256338.1"/>
    <property type="molecule type" value="Genomic_DNA"/>
</dbReference>
<keyword evidence="2" id="KW-1185">Reference proteome</keyword>
<gene>
    <name evidence="1" type="primary">Hypp1649</name>
    <name evidence="1" type="ORF">BLAG_LOCUS14737</name>
</gene>
<protein>
    <submittedName>
        <fullName evidence="1">Hypp1649 protein</fullName>
    </submittedName>
</protein>